<gene>
    <name evidence="1" type="ORF">L288_06215</name>
</gene>
<dbReference type="EMBL" id="ATHO01000054">
    <property type="protein sequence ID" value="EQB09232.1"/>
    <property type="molecule type" value="Genomic_DNA"/>
</dbReference>
<dbReference type="AlphaFoldDB" id="T0H894"/>
<evidence type="ECO:0000313" key="1">
    <source>
        <dbReference type="EMBL" id="EQB09232.1"/>
    </source>
</evidence>
<reference evidence="1 2" key="1">
    <citation type="journal article" date="2013" name="Genome Announc.">
        <title>Draft Genome Sequence of Sphingobium quisquiliarum Strain P25T, a Novel Hexachlorocyclohexane (HCH)-Degrading Bacterium Isolated from an HCH Dumpsite.</title>
        <authorList>
            <person name="Kumar Singh A."/>
            <person name="Sangwan N."/>
            <person name="Sharma A."/>
            <person name="Gupta V."/>
            <person name="Khurana J.P."/>
            <person name="Lal R."/>
        </authorList>
    </citation>
    <scope>NUCLEOTIDE SEQUENCE [LARGE SCALE GENOMIC DNA]</scope>
    <source>
        <strain evidence="1 2">P25</strain>
    </source>
</reference>
<protein>
    <submittedName>
        <fullName evidence="1">Uncharacterized protein</fullName>
    </submittedName>
</protein>
<organism evidence="1 2">
    <name type="scientific">Sphingobium quisquiliarum P25</name>
    <dbReference type="NCBI Taxonomy" id="1329909"/>
    <lineage>
        <taxon>Bacteria</taxon>
        <taxon>Pseudomonadati</taxon>
        <taxon>Pseudomonadota</taxon>
        <taxon>Alphaproteobacteria</taxon>
        <taxon>Sphingomonadales</taxon>
        <taxon>Sphingomonadaceae</taxon>
        <taxon>Sphingobium</taxon>
    </lineage>
</organism>
<evidence type="ECO:0000313" key="2">
    <source>
        <dbReference type="Proteomes" id="UP000015525"/>
    </source>
</evidence>
<proteinExistence type="predicted"/>
<dbReference type="Proteomes" id="UP000015525">
    <property type="component" value="Unassembled WGS sequence"/>
</dbReference>
<name>T0H894_9SPHN</name>
<sequence length="31" mass="3365">MIFNAEYGPASPWMQTLGALAVTLAASRHFL</sequence>
<comment type="caution">
    <text evidence="1">The sequence shown here is derived from an EMBL/GenBank/DDBJ whole genome shotgun (WGS) entry which is preliminary data.</text>
</comment>
<keyword evidence="2" id="KW-1185">Reference proteome</keyword>
<accession>T0H894</accession>